<proteinExistence type="evidence at transcript level"/>
<evidence type="ECO:0000313" key="6">
    <source>
        <dbReference type="EMBL" id="JAI54548.1"/>
    </source>
</evidence>
<dbReference type="InterPro" id="IPR021625">
    <property type="entry name" value="PI31_Prot_N"/>
</dbReference>
<feature type="region of interest" description="Disordered" evidence="4">
    <location>
        <begin position="234"/>
        <end position="276"/>
    </location>
</feature>
<dbReference type="GO" id="GO:0000502">
    <property type="term" value="C:proteasome complex"/>
    <property type="evidence" value="ECO:0007669"/>
    <property type="project" value="UniProtKB-KW"/>
</dbReference>
<protein>
    <recommendedName>
        <fullName evidence="2">Proteasome inhibitor PI31 subunit</fullName>
    </recommendedName>
</protein>
<dbReference type="GO" id="GO:0043161">
    <property type="term" value="P:proteasome-mediated ubiquitin-dependent protein catabolic process"/>
    <property type="evidence" value="ECO:0007669"/>
    <property type="project" value="InterPro"/>
</dbReference>
<dbReference type="GO" id="GO:0004866">
    <property type="term" value="F:endopeptidase inhibitor activity"/>
    <property type="evidence" value="ECO:0007669"/>
    <property type="project" value="InterPro"/>
</dbReference>
<accession>A0A0P4VIE1</accession>
<reference evidence="6" key="1">
    <citation type="journal article" date="2016" name="PLoS Negl. Trop. Dis.">
        <title>A Deep Insight into the Sialome of Rhodnius neglectus, a Vector of Chagas Disease.</title>
        <authorList>
            <person name="Santiago P.B."/>
            <person name="Assumpcao T.C."/>
            <person name="Araujo C.N."/>
            <person name="Bastos I.M."/>
            <person name="Neves D."/>
            <person name="Silva I.G."/>
            <person name="Charneau S."/>
            <person name="Queiroz R.M."/>
            <person name="Raiol T."/>
            <person name="Oliveira J.V."/>
            <person name="Sousa M.V."/>
            <person name="Calvo E."/>
            <person name="Ribeiro J.M."/>
            <person name="Santana J.M."/>
        </authorList>
    </citation>
    <scope>NUCLEOTIDE SEQUENCE</scope>
    <source>
        <tissue evidence="6">Salivary glands</tissue>
    </source>
</reference>
<evidence type="ECO:0000256" key="4">
    <source>
        <dbReference type="SAM" id="MobiDB-lite"/>
    </source>
</evidence>
<dbReference type="Pfam" id="PF11566">
    <property type="entry name" value="PI31_Prot_N"/>
    <property type="match status" value="1"/>
</dbReference>
<dbReference type="Gene3D" id="3.40.1000.30">
    <property type="match status" value="1"/>
</dbReference>
<evidence type="ECO:0000259" key="5">
    <source>
        <dbReference type="Pfam" id="PF11566"/>
    </source>
</evidence>
<dbReference type="EMBL" id="GDKW01002047">
    <property type="protein sequence ID" value="JAI54548.1"/>
    <property type="molecule type" value="mRNA"/>
</dbReference>
<evidence type="ECO:0000256" key="2">
    <source>
        <dbReference type="ARBA" id="ARBA00015575"/>
    </source>
</evidence>
<evidence type="ECO:0000256" key="1">
    <source>
        <dbReference type="ARBA" id="ARBA00006405"/>
    </source>
</evidence>
<keyword evidence="3 6" id="KW-0647">Proteasome</keyword>
<dbReference type="AlphaFoldDB" id="A0A0P4VIE1"/>
<dbReference type="PANTHER" id="PTHR13266:SF1">
    <property type="entry name" value="PROTEASOME INHIBITOR PI31 SUBUNIT"/>
    <property type="match status" value="1"/>
</dbReference>
<organism evidence="6">
    <name type="scientific">Rhodnius neglectus</name>
    <dbReference type="NCBI Taxonomy" id="72488"/>
    <lineage>
        <taxon>Eukaryota</taxon>
        <taxon>Metazoa</taxon>
        <taxon>Ecdysozoa</taxon>
        <taxon>Arthropoda</taxon>
        <taxon>Hexapoda</taxon>
        <taxon>Insecta</taxon>
        <taxon>Pterygota</taxon>
        <taxon>Neoptera</taxon>
        <taxon>Paraneoptera</taxon>
        <taxon>Hemiptera</taxon>
        <taxon>Heteroptera</taxon>
        <taxon>Panheteroptera</taxon>
        <taxon>Cimicomorpha</taxon>
        <taxon>Reduviidae</taxon>
        <taxon>Triatominae</taxon>
        <taxon>Rhodnius</taxon>
    </lineage>
</organism>
<feature type="compositionally biased region" description="Low complexity" evidence="4">
    <location>
        <begin position="150"/>
        <end position="166"/>
    </location>
</feature>
<name>A0A0P4VIE1_9HEMI</name>
<feature type="domain" description="PI31 proteasome regulator N-terminal" evidence="5">
    <location>
        <begin position="15"/>
        <end position="139"/>
    </location>
</feature>
<feature type="region of interest" description="Disordered" evidence="4">
    <location>
        <begin position="144"/>
        <end position="184"/>
    </location>
</feature>
<comment type="similarity">
    <text evidence="1">Belongs to the proteasome inhibitor PI31 family.</text>
</comment>
<evidence type="ECO:0000256" key="3">
    <source>
        <dbReference type="ARBA" id="ARBA00022942"/>
    </source>
</evidence>
<sequence length="276" mass="29902">MSDTVGWGLIYQLTEEDLKKKEDVLTLLIHFLMIKAGYECIGLGDDTSFPDNYSTCETLPSEWNASNNYKMRYIQNKVLYILRGVPVDGNIVYNLLRVDTLAVTNVVLNVDDTVEGTRGALETLFKNKASELIDKIRLELLNVGPGREATTQTSGSSSTQRQTGTSPMQPYPSPLQVHRPPAAYPDPLWTDPVRHPLRVGRTDLDPFAAGPGGGMLFNPFGGSRGGGVGPDPGIGIPGGLPRGAVPPGARFDPFGPSVLNPRPRNPDPDGPESWYG</sequence>
<dbReference type="GO" id="GO:0070628">
    <property type="term" value="F:proteasome binding"/>
    <property type="evidence" value="ECO:0007669"/>
    <property type="project" value="InterPro"/>
</dbReference>
<dbReference type="InterPro" id="IPR045128">
    <property type="entry name" value="PI31-like"/>
</dbReference>
<dbReference type="PANTHER" id="PTHR13266">
    <property type="entry name" value="PROTEASOME INHIBITOR"/>
    <property type="match status" value="1"/>
</dbReference>